<dbReference type="EMBL" id="QFNK01000319">
    <property type="protein sequence ID" value="PZO80900.1"/>
    <property type="molecule type" value="Genomic_DNA"/>
</dbReference>
<reference evidence="3 4" key="1">
    <citation type="submission" date="2017-08" db="EMBL/GenBank/DDBJ databases">
        <title>Infants hospitalized years apart are colonized by the same room-sourced microbial strains.</title>
        <authorList>
            <person name="Brooks B."/>
            <person name="Olm M.R."/>
            <person name="Firek B.A."/>
            <person name="Baker R."/>
            <person name="Thomas B.C."/>
            <person name="Morowitz M.J."/>
            <person name="Banfield J.F."/>
        </authorList>
    </citation>
    <scope>NUCLEOTIDE SEQUENCE [LARGE SCALE GENOMIC DNA]</scope>
    <source>
        <strain evidence="3">S2_018_000_R2_104</strain>
    </source>
</reference>
<feature type="signal peptide" evidence="2">
    <location>
        <begin position="1"/>
        <end position="27"/>
    </location>
</feature>
<organism evidence="3 4">
    <name type="scientific">Micavibrio aeruginosavorus</name>
    <dbReference type="NCBI Taxonomy" id="349221"/>
    <lineage>
        <taxon>Bacteria</taxon>
        <taxon>Pseudomonadati</taxon>
        <taxon>Bdellovibrionota</taxon>
        <taxon>Bdellovibrionia</taxon>
        <taxon>Bdellovibrionales</taxon>
        <taxon>Pseudobdellovibrionaceae</taxon>
        <taxon>Micavibrio</taxon>
    </lineage>
</organism>
<evidence type="ECO:0000313" key="3">
    <source>
        <dbReference type="EMBL" id="PZO80900.1"/>
    </source>
</evidence>
<evidence type="ECO:0000256" key="1">
    <source>
        <dbReference type="SAM" id="MobiDB-lite"/>
    </source>
</evidence>
<sequence>MTCFSIEKTFLIALLSLGILLPHAAAAQEDTPPREAASEAGNDWEERDKKNEKTDAPIVVELFTATECSACIFADRMLY</sequence>
<dbReference type="Proteomes" id="UP000249557">
    <property type="component" value="Unassembled WGS sequence"/>
</dbReference>
<keyword evidence="2" id="KW-0732">Signal</keyword>
<evidence type="ECO:0000313" key="4">
    <source>
        <dbReference type="Proteomes" id="UP000249557"/>
    </source>
</evidence>
<feature type="region of interest" description="Disordered" evidence="1">
    <location>
        <begin position="27"/>
        <end position="52"/>
    </location>
</feature>
<feature type="non-terminal residue" evidence="3">
    <location>
        <position position="79"/>
    </location>
</feature>
<feature type="chain" id="PRO_5015877953" description="DUF1223 domain-containing protein" evidence="2">
    <location>
        <begin position="28"/>
        <end position="79"/>
    </location>
</feature>
<gene>
    <name evidence="3" type="ORF">DI626_11110</name>
</gene>
<evidence type="ECO:0008006" key="5">
    <source>
        <dbReference type="Google" id="ProtNLM"/>
    </source>
</evidence>
<accession>A0A2W4ZF41</accession>
<dbReference type="AlphaFoldDB" id="A0A2W4ZF41"/>
<name>A0A2W4ZF41_9BACT</name>
<proteinExistence type="predicted"/>
<protein>
    <recommendedName>
        <fullName evidence="5">DUF1223 domain-containing protein</fullName>
    </recommendedName>
</protein>
<comment type="caution">
    <text evidence="3">The sequence shown here is derived from an EMBL/GenBank/DDBJ whole genome shotgun (WGS) entry which is preliminary data.</text>
</comment>
<evidence type="ECO:0000256" key="2">
    <source>
        <dbReference type="SAM" id="SignalP"/>
    </source>
</evidence>